<gene>
    <name evidence="1" type="ordered locus">MTR_8g037300</name>
</gene>
<sequence length="67" mass="8039">MEREKGREMIRTSFFRFSFLSSSLSIHNFQIMKIKKKPRKSLDSNPLIHKPFIHGFAEEHDIDEEDM</sequence>
<evidence type="ECO:0000313" key="3">
    <source>
        <dbReference type="Proteomes" id="UP000002051"/>
    </source>
</evidence>
<reference evidence="1 3" key="1">
    <citation type="journal article" date="2011" name="Nature">
        <title>The Medicago genome provides insight into the evolution of rhizobial symbioses.</title>
        <authorList>
            <person name="Young N.D."/>
            <person name="Debelle F."/>
            <person name="Oldroyd G.E."/>
            <person name="Geurts R."/>
            <person name="Cannon S.B."/>
            <person name="Udvardi M.K."/>
            <person name="Benedito V.A."/>
            <person name="Mayer K.F."/>
            <person name="Gouzy J."/>
            <person name="Schoof H."/>
            <person name="Van de Peer Y."/>
            <person name="Proost S."/>
            <person name="Cook D.R."/>
            <person name="Meyers B.C."/>
            <person name="Spannagl M."/>
            <person name="Cheung F."/>
            <person name="De Mita S."/>
            <person name="Krishnakumar V."/>
            <person name="Gundlach H."/>
            <person name="Zhou S."/>
            <person name="Mudge J."/>
            <person name="Bharti A.K."/>
            <person name="Murray J.D."/>
            <person name="Naoumkina M.A."/>
            <person name="Rosen B."/>
            <person name="Silverstein K.A."/>
            <person name="Tang H."/>
            <person name="Rombauts S."/>
            <person name="Zhao P.X."/>
            <person name="Zhou P."/>
            <person name="Barbe V."/>
            <person name="Bardou P."/>
            <person name="Bechner M."/>
            <person name="Bellec A."/>
            <person name="Berger A."/>
            <person name="Berges H."/>
            <person name="Bidwell S."/>
            <person name="Bisseling T."/>
            <person name="Choisne N."/>
            <person name="Couloux A."/>
            <person name="Denny R."/>
            <person name="Deshpande S."/>
            <person name="Dai X."/>
            <person name="Doyle J.J."/>
            <person name="Dudez A.M."/>
            <person name="Farmer A.D."/>
            <person name="Fouteau S."/>
            <person name="Franken C."/>
            <person name="Gibelin C."/>
            <person name="Gish J."/>
            <person name="Goldstein S."/>
            <person name="Gonzalez A.J."/>
            <person name="Green P.J."/>
            <person name="Hallab A."/>
            <person name="Hartog M."/>
            <person name="Hua A."/>
            <person name="Humphray S.J."/>
            <person name="Jeong D.H."/>
            <person name="Jing Y."/>
            <person name="Jocker A."/>
            <person name="Kenton S.M."/>
            <person name="Kim D.J."/>
            <person name="Klee K."/>
            <person name="Lai H."/>
            <person name="Lang C."/>
            <person name="Lin S."/>
            <person name="Macmil S.L."/>
            <person name="Magdelenat G."/>
            <person name="Matthews L."/>
            <person name="McCorrison J."/>
            <person name="Monaghan E.L."/>
            <person name="Mun J.H."/>
            <person name="Najar F.Z."/>
            <person name="Nicholson C."/>
            <person name="Noirot C."/>
            <person name="O'Bleness M."/>
            <person name="Paule C.R."/>
            <person name="Poulain J."/>
            <person name="Prion F."/>
            <person name="Qin B."/>
            <person name="Qu C."/>
            <person name="Retzel E.F."/>
            <person name="Riddle C."/>
            <person name="Sallet E."/>
            <person name="Samain S."/>
            <person name="Samson N."/>
            <person name="Sanders I."/>
            <person name="Saurat O."/>
            <person name="Scarpelli C."/>
            <person name="Schiex T."/>
            <person name="Segurens B."/>
            <person name="Severin A.J."/>
            <person name="Sherrier D.J."/>
            <person name="Shi R."/>
            <person name="Sims S."/>
            <person name="Singer S.R."/>
            <person name="Sinharoy S."/>
            <person name="Sterck L."/>
            <person name="Viollet A."/>
            <person name="Wang B.B."/>
            <person name="Wang K."/>
            <person name="Wang M."/>
            <person name="Wang X."/>
            <person name="Warfsmann J."/>
            <person name="Weissenbach J."/>
            <person name="White D.D."/>
            <person name="White J.D."/>
            <person name="Wiley G.B."/>
            <person name="Wincker P."/>
            <person name="Xing Y."/>
            <person name="Yang L."/>
            <person name="Yao Z."/>
            <person name="Ying F."/>
            <person name="Zhai J."/>
            <person name="Zhou L."/>
            <person name="Zuber A."/>
            <person name="Denarie J."/>
            <person name="Dixon R.A."/>
            <person name="May G.D."/>
            <person name="Schwartz D.C."/>
            <person name="Rogers J."/>
            <person name="Quetier F."/>
            <person name="Town C.D."/>
            <person name="Roe B.A."/>
        </authorList>
    </citation>
    <scope>NUCLEOTIDE SEQUENCE [LARGE SCALE GENOMIC DNA]</scope>
    <source>
        <strain evidence="1">A17</strain>
        <strain evidence="2 3">cv. Jemalong A17</strain>
    </source>
</reference>
<proteinExistence type="predicted"/>
<dbReference type="EnsemblPlants" id="KEH19091">
    <property type="protein sequence ID" value="KEH19091"/>
    <property type="gene ID" value="MTR_8g037300"/>
</dbReference>
<protein>
    <submittedName>
        <fullName evidence="1 2">Uncharacterized protein</fullName>
    </submittedName>
</protein>
<evidence type="ECO:0000313" key="1">
    <source>
        <dbReference type="EMBL" id="KEH19091.1"/>
    </source>
</evidence>
<evidence type="ECO:0000313" key="2">
    <source>
        <dbReference type="EnsemblPlants" id="KEH19091"/>
    </source>
</evidence>
<accession>A0A072TPE7</accession>
<dbReference type="HOGENOM" id="CLU_2816332_0_0_1"/>
<name>A0A072TPE7_MEDTR</name>
<dbReference type="EMBL" id="CM001224">
    <property type="protein sequence ID" value="KEH19091.1"/>
    <property type="molecule type" value="Genomic_DNA"/>
</dbReference>
<keyword evidence="3" id="KW-1185">Reference proteome</keyword>
<reference evidence="1 3" key="2">
    <citation type="journal article" date="2014" name="BMC Genomics">
        <title>An improved genome release (version Mt4.0) for the model legume Medicago truncatula.</title>
        <authorList>
            <person name="Tang H."/>
            <person name="Krishnakumar V."/>
            <person name="Bidwell S."/>
            <person name="Rosen B."/>
            <person name="Chan A."/>
            <person name="Zhou S."/>
            <person name="Gentzbittel L."/>
            <person name="Childs K.L."/>
            <person name="Yandell M."/>
            <person name="Gundlach H."/>
            <person name="Mayer K.F."/>
            <person name="Schwartz D.C."/>
            <person name="Town C.D."/>
        </authorList>
    </citation>
    <scope>GENOME REANNOTATION</scope>
    <source>
        <strain evidence="1">A17</strain>
        <strain evidence="2 3">cv. Jemalong A17</strain>
    </source>
</reference>
<organism evidence="1 3">
    <name type="scientific">Medicago truncatula</name>
    <name type="common">Barrel medic</name>
    <name type="synonym">Medicago tribuloides</name>
    <dbReference type="NCBI Taxonomy" id="3880"/>
    <lineage>
        <taxon>Eukaryota</taxon>
        <taxon>Viridiplantae</taxon>
        <taxon>Streptophyta</taxon>
        <taxon>Embryophyta</taxon>
        <taxon>Tracheophyta</taxon>
        <taxon>Spermatophyta</taxon>
        <taxon>Magnoliopsida</taxon>
        <taxon>eudicotyledons</taxon>
        <taxon>Gunneridae</taxon>
        <taxon>Pentapetalae</taxon>
        <taxon>rosids</taxon>
        <taxon>fabids</taxon>
        <taxon>Fabales</taxon>
        <taxon>Fabaceae</taxon>
        <taxon>Papilionoideae</taxon>
        <taxon>50 kb inversion clade</taxon>
        <taxon>NPAAA clade</taxon>
        <taxon>Hologalegina</taxon>
        <taxon>IRL clade</taxon>
        <taxon>Trifolieae</taxon>
        <taxon>Medicago</taxon>
    </lineage>
</organism>
<reference evidence="2" key="3">
    <citation type="submission" date="2015-04" db="UniProtKB">
        <authorList>
            <consortium name="EnsemblPlants"/>
        </authorList>
    </citation>
    <scope>IDENTIFICATION</scope>
    <source>
        <strain evidence="2">cv. Jemalong A17</strain>
    </source>
</reference>
<dbReference type="AlphaFoldDB" id="A0A072TPE7"/>
<dbReference type="Proteomes" id="UP000002051">
    <property type="component" value="Chromosome 8"/>
</dbReference>